<proteinExistence type="predicted"/>
<dbReference type="Proteomes" id="UP000237481">
    <property type="component" value="Unassembled WGS sequence"/>
</dbReference>
<dbReference type="PROSITE" id="PS50013">
    <property type="entry name" value="CHROMO_2"/>
    <property type="match status" value="1"/>
</dbReference>
<feature type="domain" description="Chromo" evidence="3">
    <location>
        <begin position="29"/>
        <end position="79"/>
    </location>
</feature>
<dbReference type="SUPFAM" id="SSF54160">
    <property type="entry name" value="Chromo domain-like"/>
    <property type="match status" value="1"/>
</dbReference>
<dbReference type="GO" id="GO:0006338">
    <property type="term" value="P:chromatin remodeling"/>
    <property type="evidence" value="ECO:0007669"/>
    <property type="project" value="UniProtKB-ARBA"/>
</dbReference>
<dbReference type="Gene3D" id="2.40.50.40">
    <property type="match status" value="1"/>
</dbReference>
<feature type="compositionally biased region" description="Polar residues" evidence="2">
    <location>
        <begin position="232"/>
        <end position="241"/>
    </location>
</feature>
<keyword evidence="5" id="KW-1185">Reference proteome</keyword>
<evidence type="ECO:0000313" key="5">
    <source>
        <dbReference type="Proteomes" id="UP000237481"/>
    </source>
</evidence>
<gene>
    <name evidence="4" type="ORF">TPAR_02011</name>
</gene>
<dbReference type="SMART" id="SM00298">
    <property type="entry name" value="CHROMO"/>
    <property type="match status" value="1"/>
</dbReference>
<dbReference type="CDD" id="cd18966">
    <property type="entry name" value="chromodomain"/>
    <property type="match status" value="1"/>
</dbReference>
<comment type="caution">
    <text evidence="4">The sequence shown here is derived from an EMBL/GenBank/DDBJ whole genome shotgun (WGS) entry which is preliminary data.</text>
</comment>
<accession>A0A2S4L5V0</accession>
<comment type="subunit">
    <text evidence="1">Component of the NuA4 histone acetyltransferase complex.</text>
</comment>
<sequence>MTQTPGKEDHDDVSVTSTIDENVDSDEEFHLIKILAEREVGEITMYLVEWEGFPLSNATWEPLEHLQQDTMSSWEKFKEDTGRRTASGFKVRDWKTALRHDVEYKRERHDDRNKKRVSLGLQQTDFKSLLKEYLETTEGSLEDYEESDDDEEPSQSPHDDDDKMKSRGNNEASKGAGTTDPRISKPDVVATVKSREQGSTNDPPRAAEFSKRKMGDSSNPRMPALRPPRSSGKGTRSAQETLSHKHGRSTSTTKGPTSAPAAATSIPKQPFRGPARTMIAANSRRMSTGSKVAGSGANVFVSGRVRKENPTLLDAVSNPSKEPKLLKPRHQNLVQKRLRDREGVVAPPNPPDELMFLDRSEAGFVRRYSAPGPLQNAVAAADEAPSDHQNLPGTETAANPPAEPSSGDNQATQRGIGPDNTSGPQTGKNTKKRKRSVRWDDTVRVRETTDESSLFVSQSPSAQNVADDNSDGAAAAAPALACTPNTAPSSDGFSQLATQPISRECQFGTGESRPITLTFTGLPFNSDIPWLVAFRNQSLLIFTHSCTAKDFMTQAVGLREEQLCHGHISEATDREAIESMANRLKLGGFGLICLSQGYCVLIFPSKCEEWNDENVGASTDSGGCMLDYSIFRPNASFQSSMLAHLSYAITKTGQDAATTPEVPVFDLFLGYKYDQLLPPNVRGTRKHNFFLAFPPSARQEACLVSQWLRLSNSECDIRTSLQAGDWSSFVKLENGTLILHEDAFWATRMFPRFADILHASSANFSFCLFRRSLLSAPMLSSLEPSTPGFGGRELCRIFRPGTAILVTPSFLVSQPAQAYNFFKWFFQNFSGSSSEYRRGKLVVCAGIDDWILDLAIEKSKRHKEQAQTRMNQKTIAAMKNAIEQRFKTWNLVRQLILESTDEGEGPLVFAPDVIDGNDEQSLVNWFGWWTIMNMAQLRRFSVLGSSDQGTARLSRLVQVQDYQASPVEEPEAAPEDRNEPHGPHEKHGAPQLVFSDEGGAIRDSLARIETSILHGDHTPLLMLYRYPVSYWDLDMPFHFNDITSVFNSYGRWFTFFANCLRNRRGPDGKSKGGTVNTFAGLFYTIEGGWDHKKYPKGIKPARRPWIAMFRPVNPHRKPWRSTELFIWDYATREKYSGDAEVCINDLIDAQQQLVKLVREQSEEMLQFPLERVWLGGLSAEDPRGDYSHPLDITLNWLGNLSSNIKDWLPAPEKHLPSRGWKLVNPAQAPTKAPDGESGDTMHVDMMDVDRREGKVSGIKKAVFHPPRMDGQKAHPRLRNNLYDWAERERSRGGRGHLEFTFRPTMAWYEQQLQHGQGFHHINVASWESLFARYKIPDPKEL</sequence>
<feature type="compositionally biased region" description="Acidic residues" evidence="2">
    <location>
        <begin position="140"/>
        <end position="153"/>
    </location>
</feature>
<dbReference type="EMBL" id="PKSG01000202">
    <property type="protein sequence ID" value="POR37788.1"/>
    <property type="molecule type" value="Genomic_DNA"/>
</dbReference>
<dbReference type="Pfam" id="PF00385">
    <property type="entry name" value="Chromo"/>
    <property type="match status" value="1"/>
</dbReference>
<dbReference type="STRING" id="94208.A0A2S4L5V0"/>
<feature type="compositionally biased region" description="Basic and acidic residues" evidence="2">
    <location>
        <begin position="437"/>
        <end position="449"/>
    </location>
</feature>
<evidence type="ECO:0000259" key="3">
    <source>
        <dbReference type="PROSITE" id="PS50013"/>
    </source>
</evidence>
<name>A0A2S4L5V0_9HYPO</name>
<evidence type="ECO:0000313" key="4">
    <source>
        <dbReference type="EMBL" id="POR37788.1"/>
    </source>
</evidence>
<feature type="compositionally biased region" description="Polar residues" evidence="2">
    <location>
        <begin position="406"/>
        <end position="428"/>
    </location>
</feature>
<evidence type="ECO:0000256" key="1">
    <source>
        <dbReference type="ARBA" id="ARBA00011353"/>
    </source>
</evidence>
<dbReference type="InterPro" id="IPR016197">
    <property type="entry name" value="Chromo-like_dom_sf"/>
</dbReference>
<dbReference type="InterPro" id="IPR000953">
    <property type="entry name" value="Chromo/chromo_shadow_dom"/>
</dbReference>
<feature type="compositionally biased region" description="Low complexity" evidence="2">
    <location>
        <begin position="249"/>
        <end position="265"/>
    </location>
</feature>
<feature type="compositionally biased region" description="Polar residues" evidence="2">
    <location>
        <begin position="387"/>
        <end position="397"/>
    </location>
</feature>
<feature type="region of interest" description="Disordered" evidence="2">
    <location>
        <begin position="139"/>
        <end position="274"/>
    </location>
</feature>
<dbReference type="InterPro" id="IPR023780">
    <property type="entry name" value="Chromo_domain"/>
</dbReference>
<evidence type="ECO:0000256" key="2">
    <source>
        <dbReference type="SAM" id="MobiDB-lite"/>
    </source>
</evidence>
<feature type="region of interest" description="Disordered" evidence="2">
    <location>
        <begin position="1"/>
        <end position="21"/>
    </location>
</feature>
<feature type="compositionally biased region" description="Polar residues" evidence="2">
    <location>
        <begin position="451"/>
        <end position="463"/>
    </location>
</feature>
<reference evidence="4 5" key="1">
    <citation type="submission" date="2018-01" db="EMBL/GenBank/DDBJ databases">
        <title>Harnessing the power of phylogenomics to disentangle the directionality and signatures of interkingdom host jumping in the parasitic fungal genus Tolypocladium.</title>
        <authorList>
            <person name="Quandt C.A."/>
            <person name="Patterson W."/>
            <person name="Spatafora J.W."/>
        </authorList>
    </citation>
    <scope>NUCLEOTIDE SEQUENCE [LARGE SCALE GENOMIC DNA]</scope>
    <source>
        <strain evidence="4 5">NRBC 100945</strain>
    </source>
</reference>
<organism evidence="4 5">
    <name type="scientific">Tolypocladium paradoxum</name>
    <dbReference type="NCBI Taxonomy" id="94208"/>
    <lineage>
        <taxon>Eukaryota</taxon>
        <taxon>Fungi</taxon>
        <taxon>Dikarya</taxon>
        <taxon>Ascomycota</taxon>
        <taxon>Pezizomycotina</taxon>
        <taxon>Sordariomycetes</taxon>
        <taxon>Hypocreomycetidae</taxon>
        <taxon>Hypocreales</taxon>
        <taxon>Ophiocordycipitaceae</taxon>
        <taxon>Tolypocladium</taxon>
    </lineage>
</organism>
<feature type="region of interest" description="Disordered" evidence="2">
    <location>
        <begin position="311"/>
        <end position="355"/>
    </location>
</feature>
<feature type="compositionally biased region" description="Basic and acidic residues" evidence="2">
    <location>
        <begin position="974"/>
        <end position="988"/>
    </location>
</feature>
<feature type="compositionally biased region" description="Basic and acidic residues" evidence="2">
    <location>
        <begin position="1"/>
        <end position="13"/>
    </location>
</feature>
<protein>
    <recommendedName>
        <fullName evidence="3">Chromo domain-containing protein</fullName>
    </recommendedName>
</protein>
<dbReference type="OrthoDB" id="436852at2759"/>
<feature type="region of interest" description="Disordered" evidence="2">
    <location>
        <begin position="964"/>
        <end position="992"/>
    </location>
</feature>
<feature type="region of interest" description="Disordered" evidence="2">
    <location>
        <begin position="376"/>
        <end position="471"/>
    </location>
</feature>